<gene>
    <name evidence="1" type="ORF">AMR76_01610</name>
</gene>
<comment type="caution">
    <text evidence="1">The sequence shown here is derived from an EMBL/GenBank/DDBJ whole genome shotgun (WGS) entry which is preliminary data.</text>
</comment>
<dbReference type="Proteomes" id="UP000051221">
    <property type="component" value="Unassembled WGS sequence"/>
</dbReference>
<proteinExistence type="predicted"/>
<dbReference type="EMBL" id="LKHS01000001">
    <property type="protein sequence ID" value="KQH88011.1"/>
    <property type="molecule type" value="Genomic_DNA"/>
</dbReference>
<dbReference type="RefSeq" id="WP_055465054.1">
    <property type="nucleotide sequence ID" value="NZ_LKHS01000001.1"/>
</dbReference>
<protein>
    <submittedName>
        <fullName evidence="1">Uncharacterized protein</fullName>
    </submittedName>
</protein>
<name>A0A0Q2SKA3_VIBFU</name>
<keyword evidence="2" id="KW-1185">Reference proteome</keyword>
<organism evidence="1 2">
    <name type="scientific">Vibrio furnissii</name>
    <dbReference type="NCBI Taxonomy" id="29494"/>
    <lineage>
        <taxon>Bacteria</taxon>
        <taxon>Pseudomonadati</taxon>
        <taxon>Pseudomonadota</taxon>
        <taxon>Gammaproteobacteria</taxon>
        <taxon>Vibrionales</taxon>
        <taxon>Vibrionaceae</taxon>
        <taxon>Vibrio</taxon>
    </lineage>
</organism>
<accession>A0A0Q2SKA3</accession>
<reference evidence="1 2" key="1">
    <citation type="submission" date="2015-08" db="EMBL/GenBank/DDBJ databases">
        <title>Antibacterial properties of a collection of Vibrionaceae strains.</title>
        <authorList>
            <person name="Giubergia S."/>
        </authorList>
    </citation>
    <scope>NUCLEOTIDE SEQUENCE [LARGE SCALE GENOMIC DNA]</scope>
    <source>
        <strain evidence="1 2">S0821</strain>
    </source>
</reference>
<sequence length="112" mass="12916">MNDLHLYVAAMLDSTPALTIAERTTNEDITQDDQGERLYTREQTVTFTNGVVIHQSIEQAFDVQPNDAVCAECWISYRVVSEPDTMNITPKRKHFINACQQAFWLNIRRVQQ</sequence>
<evidence type="ECO:0000313" key="2">
    <source>
        <dbReference type="Proteomes" id="UP000051221"/>
    </source>
</evidence>
<evidence type="ECO:0000313" key="1">
    <source>
        <dbReference type="EMBL" id="KQH88011.1"/>
    </source>
</evidence>
<dbReference type="AlphaFoldDB" id="A0A0Q2SKA3"/>
<dbReference type="InParanoid" id="A0A0Q2SKA3"/>